<dbReference type="AlphaFoldDB" id="A0A3N0XPA7"/>
<evidence type="ECO:0000313" key="3">
    <source>
        <dbReference type="Proteomes" id="UP000281406"/>
    </source>
</evidence>
<evidence type="ECO:0000256" key="1">
    <source>
        <dbReference type="SAM" id="Phobius"/>
    </source>
</evidence>
<evidence type="ECO:0000313" key="2">
    <source>
        <dbReference type="EMBL" id="ROI84194.1"/>
    </source>
</evidence>
<comment type="caution">
    <text evidence="2">The sequence shown here is derived from an EMBL/GenBank/DDBJ whole genome shotgun (WGS) entry which is preliminary data.</text>
</comment>
<sequence>MVLTPAVFAPVCQAHTSTSVTPACSSTLAFQAFRITLALQLFGSALVSNSTTSTSVSHFPGSAWPLYQSSTLAPPSVGSTMDLLPVMALGHPPAPTVSTLAPSTYISTLVLLVIVAVVVSLFLLLPPGLLIIGVERVFNARRNRSLREREGLLAVPPLLDVCCLRWSEF</sequence>
<proteinExistence type="predicted"/>
<accession>A0A3N0XPA7</accession>
<gene>
    <name evidence="2" type="ORF">DPX16_19966</name>
</gene>
<dbReference type="EMBL" id="RJVU01067363">
    <property type="protein sequence ID" value="ROI84194.1"/>
    <property type="molecule type" value="Genomic_DNA"/>
</dbReference>
<feature type="transmembrane region" description="Helical" evidence="1">
    <location>
        <begin position="109"/>
        <end position="134"/>
    </location>
</feature>
<keyword evidence="1" id="KW-1133">Transmembrane helix</keyword>
<keyword evidence="3" id="KW-1185">Reference proteome</keyword>
<name>A0A3N0XPA7_ANAGA</name>
<protein>
    <submittedName>
        <fullName evidence="2">Uncharacterized protein</fullName>
    </submittedName>
</protein>
<reference evidence="2 3" key="1">
    <citation type="submission" date="2018-10" db="EMBL/GenBank/DDBJ databases">
        <title>Genome assembly for a Yunnan-Guizhou Plateau 3E fish, Anabarilius grahami (Regan), and its evolutionary and genetic applications.</title>
        <authorList>
            <person name="Jiang W."/>
        </authorList>
    </citation>
    <scope>NUCLEOTIDE SEQUENCE [LARGE SCALE GENOMIC DNA]</scope>
    <source>
        <strain evidence="2">AG-KIZ</strain>
        <tissue evidence="2">Muscle</tissue>
    </source>
</reference>
<dbReference type="Proteomes" id="UP000281406">
    <property type="component" value="Unassembled WGS sequence"/>
</dbReference>
<keyword evidence="1" id="KW-0812">Transmembrane</keyword>
<keyword evidence="1" id="KW-0472">Membrane</keyword>
<organism evidence="2 3">
    <name type="scientific">Anabarilius grahami</name>
    <name type="common">Kanglang fish</name>
    <name type="synonym">Barilius grahami</name>
    <dbReference type="NCBI Taxonomy" id="495550"/>
    <lineage>
        <taxon>Eukaryota</taxon>
        <taxon>Metazoa</taxon>
        <taxon>Chordata</taxon>
        <taxon>Craniata</taxon>
        <taxon>Vertebrata</taxon>
        <taxon>Euteleostomi</taxon>
        <taxon>Actinopterygii</taxon>
        <taxon>Neopterygii</taxon>
        <taxon>Teleostei</taxon>
        <taxon>Ostariophysi</taxon>
        <taxon>Cypriniformes</taxon>
        <taxon>Xenocyprididae</taxon>
        <taxon>Xenocypridinae</taxon>
        <taxon>Xenocypridinae incertae sedis</taxon>
        <taxon>Anabarilius</taxon>
    </lineage>
</organism>